<feature type="region of interest" description="Disordered" evidence="1">
    <location>
        <begin position="57"/>
        <end position="85"/>
    </location>
</feature>
<keyword evidence="2" id="KW-0812">Transmembrane</keyword>
<name>A0A8T9C297_9HELO</name>
<evidence type="ECO:0000313" key="4">
    <source>
        <dbReference type="Proteomes" id="UP000469558"/>
    </source>
</evidence>
<evidence type="ECO:0000256" key="1">
    <source>
        <dbReference type="SAM" id="MobiDB-lite"/>
    </source>
</evidence>
<evidence type="ECO:0000313" key="3">
    <source>
        <dbReference type="EMBL" id="TVY76151.1"/>
    </source>
</evidence>
<proteinExistence type="predicted"/>
<accession>A0A8T9C297</accession>
<dbReference type="Proteomes" id="UP000469558">
    <property type="component" value="Unassembled WGS sequence"/>
</dbReference>
<organism evidence="3 4">
    <name type="scientific">Lachnellula suecica</name>
    <dbReference type="NCBI Taxonomy" id="602035"/>
    <lineage>
        <taxon>Eukaryota</taxon>
        <taxon>Fungi</taxon>
        <taxon>Dikarya</taxon>
        <taxon>Ascomycota</taxon>
        <taxon>Pezizomycotina</taxon>
        <taxon>Leotiomycetes</taxon>
        <taxon>Helotiales</taxon>
        <taxon>Lachnaceae</taxon>
        <taxon>Lachnellula</taxon>
    </lineage>
</organism>
<keyword evidence="2" id="KW-1133">Transmembrane helix</keyword>
<reference evidence="3 4" key="1">
    <citation type="submission" date="2018-05" db="EMBL/GenBank/DDBJ databases">
        <title>Genome sequencing and assembly of the regulated plant pathogen Lachnellula willkommii and related sister species for the development of diagnostic species identification markers.</title>
        <authorList>
            <person name="Giroux E."/>
            <person name="Bilodeau G."/>
        </authorList>
    </citation>
    <scope>NUCLEOTIDE SEQUENCE [LARGE SCALE GENOMIC DNA]</scope>
    <source>
        <strain evidence="3 4">CBS 268.59</strain>
    </source>
</reference>
<feature type="transmembrane region" description="Helical" evidence="2">
    <location>
        <begin position="20"/>
        <end position="46"/>
    </location>
</feature>
<dbReference type="AlphaFoldDB" id="A0A8T9C297"/>
<dbReference type="OrthoDB" id="5309803at2759"/>
<keyword evidence="2" id="KW-0472">Membrane</keyword>
<dbReference type="EMBL" id="QGMK01000852">
    <property type="protein sequence ID" value="TVY76151.1"/>
    <property type="molecule type" value="Genomic_DNA"/>
</dbReference>
<evidence type="ECO:0000256" key="2">
    <source>
        <dbReference type="SAM" id="Phobius"/>
    </source>
</evidence>
<comment type="caution">
    <text evidence="3">The sequence shown here is derived from an EMBL/GenBank/DDBJ whole genome shotgun (WGS) entry which is preliminary data.</text>
</comment>
<protein>
    <submittedName>
        <fullName evidence="3">Uncharacterized protein</fullName>
    </submittedName>
</protein>
<sequence length="123" mass="14217">MSWFSILPEPFVVIETWAIRFFLLLGFLSIGPWVLLIIYDAFLYLFRTSTYEIPYIGGRARSRPRPRAPSLSERPSGKPRRRFSLTLPGVAKPGEVADKMVGLKNRWERSEHERNGSAMMNED</sequence>
<gene>
    <name evidence="3" type="ORF">LSUE1_G006627</name>
</gene>
<keyword evidence="4" id="KW-1185">Reference proteome</keyword>